<comment type="caution">
    <text evidence="1">The sequence shown here is derived from an EMBL/GenBank/DDBJ whole genome shotgun (WGS) entry which is preliminary data.</text>
</comment>
<sequence>MDYIPSLVFPFDRTDPHDDQLPCQQQYHTAGQQNDNQLIFNPLEYGSDLKRPETTNIFAVNDDNSKKMKIMRRDIERHRRQEMSTLYRSLRSLLPLEYLKGKRSMSDHMNEAVNYIKNLQNRIQKLSEKRDELRRLSNSSSSPYYRVEVAINTSFRKGIPLSQVVALLTEEGLTVVNCISTKINERLLHNIESEVNDGGRNIDPFELQQKIMRLTSPSSN</sequence>
<name>A0ACB8LW19_CITSI</name>
<evidence type="ECO:0000313" key="1">
    <source>
        <dbReference type="EMBL" id="KAH9777579.1"/>
    </source>
</evidence>
<evidence type="ECO:0000313" key="2">
    <source>
        <dbReference type="Proteomes" id="UP000829398"/>
    </source>
</evidence>
<keyword evidence="2" id="KW-1185">Reference proteome</keyword>
<proteinExistence type="predicted"/>
<reference evidence="2" key="1">
    <citation type="journal article" date="2023" name="Hortic. Res.">
        <title>A chromosome-level phased genome enabling allele-level studies in sweet orange: a case study on citrus Huanglongbing tolerance.</title>
        <authorList>
            <person name="Wu B."/>
            <person name="Yu Q."/>
            <person name="Deng Z."/>
            <person name="Duan Y."/>
            <person name="Luo F."/>
            <person name="Gmitter F. Jr."/>
        </authorList>
    </citation>
    <scope>NUCLEOTIDE SEQUENCE [LARGE SCALE GENOMIC DNA]</scope>
    <source>
        <strain evidence="2">cv. Valencia</strain>
    </source>
</reference>
<dbReference type="Proteomes" id="UP000829398">
    <property type="component" value="Chromosome 3"/>
</dbReference>
<protein>
    <submittedName>
        <fullName evidence="1">Transcription factor bHLH126</fullName>
    </submittedName>
</protein>
<organism evidence="1 2">
    <name type="scientific">Citrus sinensis</name>
    <name type="common">Sweet orange</name>
    <name type="synonym">Citrus aurantium var. sinensis</name>
    <dbReference type="NCBI Taxonomy" id="2711"/>
    <lineage>
        <taxon>Eukaryota</taxon>
        <taxon>Viridiplantae</taxon>
        <taxon>Streptophyta</taxon>
        <taxon>Embryophyta</taxon>
        <taxon>Tracheophyta</taxon>
        <taxon>Spermatophyta</taxon>
        <taxon>Magnoliopsida</taxon>
        <taxon>eudicotyledons</taxon>
        <taxon>Gunneridae</taxon>
        <taxon>Pentapetalae</taxon>
        <taxon>rosids</taxon>
        <taxon>malvids</taxon>
        <taxon>Sapindales</taxon>
        <taxon>Rutaceae</taxon>
        <taxon>Aurantioideae</taxon>
        <taxon>Citrus</taxon>
    </lineage>
</organism>
<dbReference type="EMBL" id="CM039172">
    <property type="protein sequence ID" value="KAH9777579.1"/>
    <property type="molecule type" value="Genomic_DNA"/>
</dbReference>
<accession>A0ACB8LW19</accession>
<gene>
    <name evidence="1" type="ORF">KPL71_007073</name>
</gene>